<name>A0ABS5KA78_9BACT</name>
<protein>
    <recommendedName>
        <fullName evidence="4">Outer membrane protein beta-barrel domain-containing protein</fullName>
    </recommendedName>
</protein>
<proteinExistence type="predicted"/>
<sequence length="208" mass="23626">MRHRVTFFFLLIGISLLHAQNEAIIQNDGLQQDAELELPVDSFQVKPFSVNAGLSAFTNFEGMYGFNTFVAPQWTLMPAKKFQVDVMPFVSRTNYYNIPAWGHADATKLKLDETMLQFGLYAQGTYLINEKWYAGASVFLDTTLPENVNSQLQGFNNYGASTYVGYKFSDNFSAEVSFGVSKHPTFYSPSPGFMPMMHPRNPYNRFSR</sequence>
<comment type="caution">
    <text evidence="2">The sequence shown here is derived from an EMBL/GenBank/DDBJ whole genome shotgun (WGS) entry which is preliminary data.</text>
</comment>
<keyword evidence="3" id="KW-1185">Reference proteome</keyword>
<dbReference type="Proteomes" id="UP000721861">
    <property type="component" value="Unassembled WGS sequence"/>
</dbReference>
<feature type="signal peptide" evidence="1">
    <location>
        <begin position="1"/>
        <end position="19"/>
    </location>
</feature>
<organism evidence="2 3">
    <name type="scientific">Carboxylicivirga mesophila</name>
    <dbReference type="NCBI Taxonomy" id="1166478"/>
    <lineage>
        <taxon>Bacteria</taxon>
        <taxon>Pseudomonadati</taxon>
        <taxon>Bacteroidota</taxon>
        <taxon>Bacteroidia</taxon>
        <taxon>Marinilabiliales</taxon>
        <taxon>Marinilabiliaceae</taxon>
        <taxon>Carboxylicivirga</taxon>
    </lineage>
</organism>
<evidence type="ECO:0000256" key="1">
    <source>
        <dbReference type="SAM" id="SignalP"/>
    </source>
</evidence>
<dbReference type="RefSeq" id="WP_212228218.1">
    <property type="nucleotide sequence ID" value="NZ_JAGUCN010000011.1"/>
</dbReference>
<feature type="chain" id="PRO_5047015966" description="Outer membrane protein beta-barrel domain-containing protein" evidence="1">
    <location>
        <begin position="20"/>
        <end position="208"/>
    </location>
</feature>
<reference evidence="2 3" key="1">
    <citation type="journal article" date="2014" name="Int. J. Syst. Evol. Microbiol.">
        <title>Carboxylicivirga gen. nov. in the family Marinilabiliaceae with two novel species, Carboxylicivirga mesophila sp. nov. and Carboxylicivirga taeanensis sp. nov., and reclassification of Cytophaga fermentans as Saccharicrinis fermentans gen. nov., comb. nov.</title>
        <authorList>
            <person name="Yang S.H."/>
            <person name="Seo H.S."/>
            <person name="Woo J.H."/>
            <person name="Oh H.M."/>
            <person name="Jang H."/>
            <person name="Lee J.H."/>
            <person name="Kim S.J."/>
            <person name="Kwon K.K."/>
        </authorList>
    </citation>
    <scope>NUCLEOTIDE SEQUENCE [LARGE SCALE GENOMIC DNA]</scope>
    <source>
        <strain evidence="2 3">JCM 18290</strain>
    </source>
</reference>
<evidence type="ECO:0000313" key="2">
    <source>
        <dbReference type="EMBL" id="MBS2211885.1"/>
    </source>
</evidence>
<accession>A0ABS5KA78</accession>
<evidence type="ECO:0008006" key="4">
    <source>
        <dbReference type="Google" id="ProtNLM"/>
    </source>
</evidence>
<dbReference type="EMBL" id="JAGUCN010000011">
    <property type="protein sequence ID" value="MBS2211885.1"/>
    <property type="molecule type" value="Genomic_DNA"/>
</dbReference>
<gene>
    <name evidence="2" type="ORF">KEM09_10745</name>
</gene>
<evidence type="ECO:0000313" key="3">
    <source>
        <dbReference type="Proteomes" id="UP000721861"/>
    </source>
</evidence>
<keyword evidence="1" id="KW-0732">Signal</keyword>